<dbReference type="Pfam" id="PF07714">
    <property type="entry name" value="PK_Tyr_Ser-Thr"/>
    <property type="match status" value="1"/>
</dbReference>
<dbReference type="PANTHER" id="PTHR44329">
    <property type="entry name" value="SERINE/THREONINE-PROTEIN KINASE TNNI3K-RELATED"/>
    <property type="match status" value="1"/>
</dbReference>
<dbReference type="InterPro" id="IPR011009">
    <property type="entry name" value="Kinase-like_dom_sf"/>
</dbReference>
<dbReference type="PROSITE" id="PS50011">
    <property type="entry name" value="PROTEIN_KINASE_DOM"/>
    <property type="match status" value="1"/>
</dbReference>
<evidence type="ECO:0000259" key="1">
    <source>
        <dbReference type="PROSITE" id="PS50011"/>
    </source>
</evidence>
<proteinExistence type="predicted"/>
<organism evidence="2 3">
    <name type="scientific">Gigaspora rosea</name>
    <dbReference type="NCBI Taxonomy" id="44941"/>
    <lineage>
        <taxon>Eukaryota</taxon>
        <taxon>Fungi</taxon>
        <taxon>Fungi incertae sedis</taxon>
        <taxon>Mucoromycota</taxon>
        <taxon>Glomeromycotina</taxon>
        <taxon>Glomeromycetes</taxon>
        <taxon>Diversisporales</taxon>
        <taxon>Gigasporaceae</taxon>
        <taxon>Gigaspora</taxon>
    </lineage>
</organism>
<reference evidence="2 3" key="1">
    <citation type="submission" date="2018-06" db="EMBL/GenBank/DDBJ databases">
        <title>Comparative genomics reveals the genomic features of Rhizophagus irregularis, R. cerebriforme, R. diaphanum and Gigaspora rosea, and their symbiotic lifestyle signature.</title>
        <authorList>
            <person name="Morin E."/>
            <person name="San Clemente H."/>
            <person name="Chen E.C.H."/>
            <person name="De La Providencia I."/>
            <person name="Hainaut M."/>
            <person name="Kuo A."/>
            <person name="Kohler A."/>
            <person name="Murat C."/>
            <person name="Tang N."/>
            <person name="Roy S."/>
            <person name="Loubradou J."/>
            <person name="Henrissat B."/>
            <person name="Grigoriev I.V."/>
            <person name="Corradi N."/>
            <person name="Roux C."/>
            <person name="Martin F.M."/>
        </authorList>
    </citation>
    <scope>NUCLEOTIDE SEQUENCE [LARGE SCALE GENOMIC DNA]</scope>
    <source>
        <strain evidence="2 3">DAOM 194757</strain>
    </source>
</reference>
<dbReference type="InterPro" id="IPR001245">
    <property type="entry name" value="Ser-Thr/Tyr_kinase_cat_dom"/>
</dbReference>
<feature type="non-terminal residue" evidence="2">
    <location>
        <position position="178"/>
    </location>
</feature>
<dbReference type="Gene3D" id="1.10.510.10">
    <property type="entry name" value="Transferase(Phosphotransferase) domain 1"/>
    <property type="match status" value="1"/>
</dbReference>
<accession>A0A397V9G7</accession>
<dbReference type="GO" id="GO:0005524">
    <property type="term" value="F:ATP binding"/>
    <property type="evidence" value="ECO:0007669"/>
    <property type="project" value="InterPro"/>
</dbReference>
<keyword evidence="2" id="KW-0418">Kinase</keyword>
<keyword evidence="3" id="KW-1185">Reference proteome</keyword>
<dbReference type="InterPro" id="IPR000719">
    <property type="entry name" value="Prot_kinase_dom"/>
</dbReference>
<dbReference type="Proteomes" id="UP000266673">
    <property type="component" value="Unassembled WGS sequence"/>
</dbReference>
<dbReference type="SUPFAM" id="SSF56112">
    <property type="entry name" value="Protein kinase-like (PK-like)"/>
    <property type="match status" value="1"/>
</dbReference>
<dbReference type="PRINTS" id="PR00109">
    <property type="entry name" value="TYRKINASE"/>
</dbReference>
<keyword evidence="2" id="KW-0808">Transferase</keyword>
<dbReference type="OrthoDB" id="10261027at2759"/>
<sequence length="178" mass="20166">MVLQYANNGDLRNYLSNNFPKLNWATKIRMAKEISSGVNFLHSFDVVHRDLHDKNILVHDDRLMITDFGISKSLENSAKSINGGTPAFSDPQYLNNPYTYKRNKSSDIYSLGVLFWELSSGIPPFKKTDPTNIAISVIDGIREAPINGTPVDFVYIYCNAWDGNPELRPKIAEIRNKL</sequence>
<dbReference type="STRING" id="44941.A0A397V9G7"/>
<dbReference type="GO" id="GO:0004674">
    <property type="term" value="F:protein serine/threonine kinase activity"/>
    <property type="evidence" value="ECO:0007669"/>
    <property type="project" value="TreeGrafter"/>
</dbReference>
<feature type="domain" description="Protein kinase" evidence="1">
    <location>
        <begin position="1"/>
        <end position="178"/>
    </location>
</feature>
<comment type="caution">
    <text evidence="2">The sequence shown here is derived from an EMBL/GenBank/DDBJ whole genome shotgun (WGS) entry which is preliminary data.</text>
</comment>
<evidence type="ECO:0000313" key="3">
    <source>
        <dbReference type="Proteomes" id="UP000266673"/>
    </source>
</evidence>
<dbReference type="AlphaFoldDB" id="A0A397V9G7"/>
<name>A0A397V9G7_9GLOM</name>
<dbReference type="InterPro" id="IPR051681">
    <property type="entry name" value="Ser/Thr_Kinases-Pseudokinases"/>
</dbReference>
<gene>
    <name evidence="2" type="ORF">C2G38_1967873</name>
</gene>
<evidence type="ECO:0000313" key="2">
    <source>
        <dbReference type="EMBL" id="RIB17957.1"/>
    </source>
</evidence>
<protein>
    <submittedName>
        <fullName evidence="2">Kinase-like domain-containing protein</fullName>
    </submittedName>
</protein>
<dbReference type="EMBL" id="QKWP01000572">
    <property type="protein sequence ID" value="RIB17957.1"/>
    <property type="molecule type" value="Genomic_DNA"/>
</dbReference>